<dbReference type="SMART" id="SM00326">
    <property type="entry name" value="SH3"/>
    <property type="match status" value="1"/>
</dbReference>
<sequence length="492" mass="49898">MIRHATLVSVPLFLLLGLALTNDATVPGDHRPFPVGIGTEISRHDPTSSDLALKRRAVDCGPCVSFSSVCISTSPTNCSNYVRTALCSSSQLTLYTTCLYVVFGMTSASTVEFLNEINQICGFSDSFLDSKGCGTYYTKYGGWSSVYCPASSASASAVASASLSATISNAVASSTASISTTPTSSSGPALSSQGTPSSSAPVYVSSSIPLPPAPSSANANAPPASTNPSTIQGGSAAPSDSSTPVAAIAGGVVGGVVVLGVAGVVAVLMNRRRRNEPKPKSNPDVSAPLASNTTPSYPPSPAPAPASAQLPSAADASTQLIGDVQGPPPSTGLAQPQPYSEYGGPPPHSSPYVNFNSFSWMVPGAAMSAGTLGSVTTTAFTDSTAIQSTKLYQQLGGSPGGQGVVVNVQAAALFSYTPSAPDELYVDKGDIIFCDTLFPDDWCTGKNINRGSRGIFPVAILGPSPFGIDGNADVSKISPRGASVMLSTRALQ</sequence>
<dbReference type="InterPro" id="IPR001452">
    <property type="entry name" value="SH3_domain"/>
</dbReference>
<dbReference type="OrthoDB" id="5340910at2759"/>
<feature type="domain" description="SH3" evidence="6">
    <location>
        <begin position="405"/>
        <end position="466"/>
    </location>
</feature>
<feature type="compositionally biased region" description="Low complexity" evidence="3">
    <location>
        <begin position="305"/>
        <end position="317"/>
    </location>
</feature>
<evidence type="ECO:0000256" key="4">
    <source>
        <dbReference type="SAM" id="Phobius"/>
    </source>
</evidence>
<evidence type="ECO:0000256" key="2">
    <source>
        <dbReference type="PROSITE-ProRule" id="PRU00192"/>
    </source>
</evidence>
<keyword evidence="4" id="KW-0472">Membrane</keyword>
<keyword evidence="1 2" id="KW-0728">SH3 domain</keyword>
<feature type="region of interest" description="Disordered" evidence="3">
    <location>
        <begin position="177"/>
        <end position="242"/>
    </location>
</feature>
<dbReference type="Proteomes" id="UP000070544">
    <property type="component" value="Unassembled WGS sequence"/>
</dbReference>
<proteinExistence type="predicted"/>
<feature type="chain" id="PRO_5007295821" description="SH3 domain-containing protein" evidence="5">
    <location>
        <begin position="22"/>
        <end position="492"/>
    </location>
</feature>
<feature type="compositionally biased region" description="Low complexity" evidence="3">
    <location>
        <begin position="177"/>
        <end position="208"/>
    </location>
</feature>
<evidence type="ECO:0000256" key="1">
    <source>
        <dbReference type="ARBA" id="ARBA00022443"/>
    </source>
</evidence>
<keyword evidence="5" id="KW-0732">Signal</keyword>
<feature type="transmembrane region" description="Helical" evidence="4">
    <location>
        <begin position="245"/>
        <end position="268"/>
    </location>
</feature>
<dbReference type="EMBL" id="KQ965832">
    <property type="protein sequence ID" value="KXS10226.1"/>
    <property type="molecule type" value="Genomic_DNA"/>
</dbReference>
<evidence type="ECO:0000259" key="6">
    <source>
        <dbReference type="PROSITE" id="PS50002"/>
    </source>
</evidence>
<protein>
    <recommendedName>
        <fullName evidence="6">SH3 domain-containing protein</fullName>
    </recommendedName>
</protein>
<accession>A0A139A0B5</accession>
<evidence type="ECO:0000313" key="8">
    <source>
        <dbReference type="Proteomes" id="UP000070544"/>
    </source>
</evidence>
<gene>
    <name evidence="7" type="ORF">M427DRAFT_159579</name>
</gene>
<evidence type="ECO:0000256" key="3">
    <source>
        <dbReference type="SAM" id="MobiDB-lite"/>
    </source>
</evidence>
<keyword evidence="4" id="KW-1133">Transmembrane helix</keyword>
<keyword evidence="8" id="KW-1185">Reference proteome</keyword>
<dbReference type="AlphaFoldDB" id="A0A139A0B5"/>
<name>A0A139A0B5_GONPJ</name>
<feature type="region of interest" description="Disordered" evidence="3">
    <location>
        <begin position="274"/>
        <end position="346"/>
    </location>
</feature>
<dbReference type="PROSITE" id="PS50002">
    <property type="entry name" value="SH3"/>
    <property type="match status" value="1"/>
</dbReference>
<dbReference type="Pfam" id="PF00018">
    <property type="entry name" value="SH3_1"/>
    <property type="match status" value="1"/>
</dbReference>
<dbReference type="InterPro" id="IPR036028">
    <property type="entry name" value="SH3-like_dom_sf"/>
</dbReference>
<organism evidence="7 8">
    <name type="scientific">Gonapodya prolifera (strain JEL478)</name>
    <name type="common">Monoblepharis prolifera</name>
    <dbReference type="NCBI Taxonomy" id="1344416"/>
    <lineage>
        <taxon>Eukaryota</taxon>
        <taxon>Fungi</taxon>
        <taxon>Fungi incertae sedis</taxon>
        <taxon>Chytridiomycota</taxon>
        <taxon>Chytridiomycota incertae sedis</taxon>
        <taxon>Monoblepharidomycetes</taxon>
        <taxon>Monoblepharidales</taxon>
        <taxon>Gonapodyaceae</taxon>
        <taxon>Gonapodya</taxon>
    </lineage>
</organism>
<feature type="compositionally biased region" description="Polar residues" evidence="3">
    <location>
        <begin position="230"/>
        <end position="242"/>
    </location>
</feature>
<evidence type="ECO:0000256" key="5">
    <source>
        <dbReference type="SAM" id="SignalP"/>
    </source>
</evidence>
<feature type="signal peptide" evidence="5">
    <location>
        <begin position="1"/>
        <end position="21"/>
    </location>
</feature>
<dbReference type="Gene3D" id="2.30.30.40">
    <property type="entry name" value="SH3 Domains"/>
    <property type="match status" value="1"/>
</dbReference>
<dbReference type="SUPFAM" id="SSF50044">
    <property type="entry name" value="SH3-domain"/>
    <property type="match status" value="1"/>
</dbReference>
<keyword evidence="4" id="KW-0812">Transmembrane</keyword>
<reference evidence="7 8" key="1">
    <citation type="journal article" date="2015" name="Genome Biol. Evol.">
        <title>Phylogenomic analyses indicate that early fungi evolved digesting cell walls of algal ancestors of land plants.</title>
        <authorList>
            <person name="Chang Y."/>
            <person name="Wang S."/>
            <person name="Sekimoto S."/>
            <person name="Aerts A.L."/>
            <person name="Choi C."/>
            <person name="Clum A."/>
            <person name="LaButti K.M."/>
            <person name="Lindquist E.A."/>
            <person name="Yee Ngan C."/>
            <person name="Ohm R.A."/>
            <person name="Salamov A.A."/>
            <person name="Grigoriev I.V."/>
            <person name="Spatafora J.W."/>
            <person name="Berbee M.L."/>
        </authorList>
    </citation>
    <scope>NUCLEOTIDE SEQUENCE [LARGE SCALE GENOMIC DNA]</scope>
    <source>
        <strain evidence="7 8">JEL478</strain>
    </source>
</reference>
<evidence type="ECO:0000313" key="7">
    <source>
        <dbReference type="EMBL" id="KXS10226.1"/>
    </source>
</evidence>
<feature type="compositionally biased region" description="Low complexity" evidence="3">
    <location>
        <begin position="215"/>
        <end position="229"/>
    </location>
</feature>